<name>A0AAD5TJ84_9FUNG</name>
<evidence type="ECO:0000313" key="2">
    <source>
        <dbReference type="EMBL" id="KAJ3178200.1"/>
    </source>
</evidence>
<reference evidence="2" key="1">
    <citation type="submission" date="2020-05" db="EMBL/GenBank/DDBJ databases">
        <title>Phylogenomic resolution of chytrid fungi.</title>
        <authorList>
            <person name="Stajich J.E."/>
            <person name="Amses K."/>
            <person name="Simmons R."/>
            <person name="Seto K."/>
            <person name="Myers J."/>
            <person name="Bonds A."/>
            <person name="Quandt C.A."/>
            <person name="Barry K."/>
            <person name="Liu P."/>
            <person name="Grigoriev I."/>
            <person name="Longcore J.E."/>
            <person name="James T.Y."/>
        </authorList>
    </citation>
    <scope>NUCLEOTIDE SEQUENCE</scope>
    <source>
        <strain evidence="2">JEL0379</strain>
    </source>
</reference>
<dbReference type="Proteomes" id="UP001212152">
    <property type="component" value="Unassembled WGS sequence"/>
</dbReference>
<comment type="caution">
    <text evidence="2">The sequence shown here is derived from an EMBL/GenBank/DDBJ whole genome shotgun (WGS) entry which is preliminary data.</text>
</comment>
<sequence>MHRRADGRNANGLNLRQVYGGGIRKRYSPHGYQSYRPSRYPGSSVRYRHDRPHVGGGVHGHLDRDLDDYLRLRRKGRVNLTGSDAADLRGRLDDEIDDYMSKRKEQEKLRRETDNNAAPATVVAVAVADADAGGDGISEAKRREISAELESFMAEDGLDLGPEIMETEVEMVS</sequence>
<feature type="region of interest" description="Disordered" evidence="1">
    <location>
        <begin position="23"/>
        <end position="42"/>
    </location>
</feature>
<keyword evidence="3" id="KW-1185">Reference proteome</keyword>
<organism evidence="2 3">
    <name type="scientific">Geranomyces variabilis</name>
    <dbReference type="NCBI Taxonomy" id="109894"/>
    <lineage>
        <taxon>Eukaryota</taxon>
        <taxon>Fungi</taxon>
        <taxon>Fungi incertae sedis</taxon>
        <taxon>Chytridiomycota</taxon>
        <taxon>Chytridiomycota incertae sedis</taxon>
        <taxon>Chytridiomycetes</taxon>
        <taxon>Spizellomycetales</taxon>
        <taxon>Powellomycetaceae</taxon>
        <taxon>Geranomyces</taxon>
    </lineage>
</organism>
<evidence type="ECO:0000256" key="1">
    <source>
        <dbReference type="SAM" id="MobiDB-lite"/>
    </source>
</evidence>
<accession>A0AAD5TJ84</accession>
<evidence type="ECO:0000313" key="3">
    <source>
        <dbReference type="Proteomes" id="UP001212152"/>
    </source>
</evidence>
<gene>
    <name evidence="2" type="ORF">HDU87_003752</name>
</gene>
<dbReference type="AlphaFoldDB" id="A0AAD5TJ84"/>
<protein>
    <submittedName>
        <fullName evidence="2">Uncharacterized protein</fullName>
    </submittedName>
</protein>
<dbReference type="EMBL" id="JADGJQ010000028">
    <property type="protein sequence ID" value="KAJ3178200.1"/>
    <property type="molecule type" value="Genomic_DNA"/>
</dbReference>
<proteinExistence type="predicted"/>